<evidence type="ECO:0000313" key="11">
    <source>
        <dbReference type="Proteomes" id="UP000177811"/>
    </source>
</evidence>
<dbReference type="InterPro" id="IPR003004">
    <property type="entry name" value="GspF/PilC"/>
</dbReference>
<dbReference type="GO" id="GO:0005886">
    <property type="term" value="C:plasma membrane"/>
    <property type="evidence" value="ECO:0007669"/>
    <property type="project" value="UniProtKB-SubCell"/>
</dbReference>
<sequence>MSASSMHALIFEYTAVNKTGTEIAGERDAETERDLAVALRAENLLLVEAHHKGAKKGFDLNIDKYFSFLKRISLIEKVNFSRNLAVMIGAGLSLTKALDALQQQSENVKMKELIGDVLTLVTQGKSFSESLRKYERVFGVLYINMVESGELSGKLEHTLKLLARQMKRDYDLRAKVRGAMIYPVIIFTVLLGIGVLMMVYVVPTITETFTQLKVKLPLSTRIIIGASNALLNYYWAIILVTAGGGYGVYRLVKTPAGKAFFDRAVLHLPAFGSLVKEFNSARLARTLGSLISSGVTITKALEITASVLGNSLFSGAVADAAREIQKGIQINVIFKRYPHLFPPLVVQMIGVGEETGTISKMFLRLAIFYEAEVSEKTKNLSSIIEPLMMVIIGVVVGFFAVSILQPIYGSLGNL</sequence>
<dbReference type="InterPro" id="IPR042094">
    <property type="entry name" value="T2SS_GspF_sf"/>
</dbReference>
<dbReference type="Proteomes" id="UP000177811">
    <property type="component" value="Unassembled WGS sequence"/>
</dbReference>
<gene>
    <name evidence="10" type="ORF">A3C16_02700</name>
</gene>
<keyword evidence="6 8" id="KW-1133">Transmembrane helix</keyword>
<dbReference type="Pfam" id="PF00482">
    <property type="entry name" value="T2SSF"/>
    <property type="match status" value="2"/>
</dbReference>
<keyword evidence="7 8" id="KW-0472">Membrane</keyword>
<feature type="transmembrane region" description="Helical" evidence="8">
    <location>
        <begin position="387"/>
        <end position="408"/>
    </location>
</feature>
<dbReference type="FunFam" id="1.20.81.30:FF:000001">
    <property type="entry name" value="Type II secretion system protein F"/>
    <property type="match status" value="2"/>
</dbReference>
<evidence type="ECO:0000256" key="5">
    <source>
        <dbReference type="ARBA" id="ARBA00022692"/>
    </source>
</evidence>
<evidence type="ECO:0000256" key="2">
    <source>
        <dbReference type="ARBA" id="ARBA00005745"/>
    </source>
</evidence>
<feature type="domain" description="Type II secretion system protein GspF" evidence="9">
    <location>
        <begin position="284"/>
        <end position="405"/>
    </location>
</feature>
<feature type="transmembrane region" description="Helical" evidence="8">
    <location>
        <begin position="222"/>
        <end position="249"/>
    </location>
</feature>
<dbReference type="InterPro" id="IPR018076">
    <property type="entry name" value="T2SS_GspF_dom"/>
</dbReference>
<evidence type="ECO:0000256" key="7">
    <source>
        <dbReference type="ARBA" id="ARBA00023136"/>
    </source>
</evidence>
<evidence type="ECO:0000256" key="8">
    <source>
        <dbReference type="SAM" id="Phobius"/>
    </source>
</evidence>
<dbReference type="PRINTS" id="PR00812">
    <property type="entry name" value="BCTERIALGSPF"/>
</dbReference>
<evidence type="ECO:0000256" key="1">
    <source>
        <dbReference type="ARBA" id="ARBA00004429"/>
    </source>
</evidence>
<protein>
    <recommendedName>
        <fullName evidence="9">Type II secretion system protein GspF domain-containing protein</fullName>
    </recommendedName>
</protein>
<evidence type="ECO:0000259" key="9">
    <source>
        <dbReference type="Pfam" id="PF00482"/>
    </source>
</evidence>
<feature type="transmembrane region" description="Helical" evidence="8">
    <location>
        <begin position="180"/>
        <end position="202"/>
    </location>
</feature>
<dbReference type="AlphaFoldDB" id="A0A1G2KT34"/>
<accession>A0A1G2KT34</accession>
<reference evidence="10 11" key="1">
    <citation type="journal article" date="2016" name="Nat. Commun.">
        <title>Thousands of microbial genomes shed light on interconnected biogeochemical processes in an aquifer system.</title>
        <authorList>
            <person name="Anantharaman K."/>
            <person name="Brown C.T."/>
            <person name="Hug L.A."/>
            <person name="Sharon I."/>
            <person name="Castelle C.J."/>
            <person name="Probst A.J."/>
            <person name="Thomas B.C."/>
            <person name="Singh A."/>
            <person name="Wilkins M.J."/>
            <person name="Karaoz U."/>
            <person name="Brodie E.L."/>
            <person name="Williams K.H."/>
            <person name="Hubbard S.S."/>
            <person name="Banfield J.F."/>
        </authorList>
    </citation>
    <scope>NUCLEOTIDE SEQUENCE [LARGE SCALE GENOMIC DNA]</scope>
</reference>
<proteinExistence type="inferred from homology"/>
<dbReference type="PANTHER" id="PTHR30012:SF0">
    <property type="entry name" value="TYPE II SECRETION SYSTEM PROTEIN F-RELATED"/>
    <property type="match status" value="1"/>
</dbReference>
<dbReference type="EMBL" id="MHQL01000054">
    <property type="protein sequence ID" value="OHA01772.1"/>
    <property type="molecule type" value="Genomic_DNA"/>
</dbReference>
<dbReference type="PANTHER" id="PTHR30012">
    <property type="entry name" value="GENERAL SECRETION PATHWAY PROTEIN"/>
    <property type="match status" value="1"/>
</dbReference>
<comment type="caution">
    <text evidence="10">The sequence shown here is derived from an EMBL/GenBank/DDBJ whole genome shotgun (WGS) entry which is preliminary data.</text>
</comment>
<evidence type="ECO:0000256" key="6">
    <source>
        <dbReference type="ARBA" id="ARBA00022989"/>
    </source>
</evidence>
<keyword evidence="5 8" id="KW-0812">Transmembrane</keyword>
<feature type="domain" description="Type II secretion system protein GspF" evidence="9">
    <location>
        <begin position="80"/>
        <end position="203"/>
    </location>
</feature>
<evidence type="ECO:0000256" key="3">
    <source>
        <dbReference type="ARBA" id="ARBA00022475"/>
    </source>
</evidence>
<evidence type="ECO:0000313" key="10">
    <source>
        <dbReference type="EMBL" id="OHA01772.1"/>
    </source>
</evidence>
<keyword evidence="3" id="KW-1003">Cell membrane</keyword>
<name>A0A1G2KT34_9BACT</name>
<organism evidence="10 11">
    <name type="scientific">Candidatus Sungbacteria bacterium RIFCSPHIGHO2_02_FULL_51_29</name>
    <dbReference type="NCBI Taxonomy" id="1802273"/>
    <lineage>
        <taxon>Bacteria</taxon>
        <taxon>Candidatus Sungiibacteriota</taxon>
    </lineage>
</organism>
<comment type="subcellular location">
    <subcellularLocation>
        <location evidence="1">Cell inner membrane</location>
        <topology evidence="1">Multi-pass membrane protein</topology>
    </subcellularLocation>
</comment>
<comment type="similarity">
    <text evidence="2">Belongs to the GSP F family.</text>
</comment>
<dbReference type="Gene3D" id="1.20.81.30">
    <property type="entry name" value="Type II secretion system (T2SS), domain F"/>
    <property type="match status" value="2"/>
</dbReference>
<evidence type="ECO:0000256" key="4">
    <source>
        <dbReference type="ARBA" id="ARBA00022519"/>
    </source>
</evidence>
<keyword evidence="4" id="KW-0997">Cell inner membrane</keyword>